<dbReference type="InterPro" id="IPR058245">
    <property type="entry name" value="NreC/VraR/RcsB-like_REC"/>
</dbReference>
<evidence type="ECO:0000259" key="7">
    <source>
        <dbReference type="PROSITE" id="PS50110"/>
    </source>
</evidence>
<dbReference type="PROSITE" id="PS50110">
    <property type="entry name" value="RESPONSE_REGULATORY"/>
    <property type="match status" value="1"/>
</dbReference>
<dbReference type="GO" id="GO:0003677">
    <property type="term" value="F:DNA binding"/>
    <property type="evidence" value="ECO:0007669"/>
    <property type="project" value="UniProtKB-KW"/>
</dbReference>
<organism evidence="8">
    <name type="scientific">Paraconexibacter sp. AEG42_29</name>
    <dbReference type="NCBI Taxonomy" id="2997339"/>
    <lineage>
        <taxon>Bacteria</taxon>
        <taxon>Bacillati</taxon>
        <taxon>Actinomycetota</taxon>
        <taxon>Thermoleophilia</taxon>
        <taxon>Solirubrobacterales</taxon>
        <taxon>Paraconexibacteraceae</taxon>
        <taxon>Paraconexibacter</taxon>
    </lineage>
</organism>
<keyword evidence="3" id="KW-0238">DNA-binding</keyword>
<name>A0AAU7AVH6_9ACTN</name>
<dbReference type="SMART" id="SM00421">
    <property type="entry name" value="HTH_LUXR"/>
    <property type="match status" value="1"/>
</dbReference>
<accession>A0AAU7AVH6</accession>
<dbReference type="Pfam" id="PF00196">
    <property type="entry name" value="GerE"/>
    <property type="match status" value="1"/>
</dbReference>
<dbReference type="Gene3D" id="3.40.50.2300">
    <property type="match status" value="1"/>
</dbReference>
<protein>
    <submittedName>
        <fullName evidence="8">Oxygen regulatory protein NreC</fullName>
    </submittedName>
</protein>
<dbReference type="SMART" id="SM00448">
    <property type="entry name" value="REC"/>
    <property type="match status" value="1"/>
</dbReference>
<dbReference type="SUPFAM" id="SSF52172">
    <property type="entry name" value="CheY-like"/>
    <property type="match status" value="1"/>
</dbReference>
<dbReference type="PROSITE" id="PS50043">
    <property type="entry name" value="HTH_LUXR_2"/>
    <property type="match status" value="1"/>
</dbReference>
<sequence>MTSGDRAGRGSVEPVPPLRVLIAEDQVLLRTGIGRLLEDLGMDVVAQAADAPDLLRKAAAHRPDVAIVDVQMPPDETDDGLRAAIRIRAEHPEIGVLVLSQFLEARYALDLVGDDARGVGYLLKQRVVDVDAFADAVRRVAAGGSALDPEVIGLMVGRRRASDPLERLTPRERDVLGLMAEGRSNRGIAAALDVSVAAVEKHATRIFHKLDLTGEPHEHRRVMAVLSVLAPQRG</sequence>
<dbReference type="PANTHER" id="PTHR43214:SF24">
    <property type="entry name" value="TRANSCRIPTIONAL REGULATORY PROTEIN NARL-RELATED"/>
    <property type="match status" value="1"/>
</dbReference>
<dbReference type="PRINTS" id="PR00038">
    <property type="entry name" value="HTHLUXR"/>
</dbReference>
<keyword evidence="4" id="KW-0804">Transcription</keyword>
<dbReference type="CDD" id="cd17535">
    <property type="entry name" value="REC_NarL-like"/>
    <property type="match status" value="1"/>
</dbReference>
<evidence type="ECO:0000256" key="2">
    <source>
        <dbReference type="ARBA" id="ARBA00023015"/>
    </source>
</evidence>
<dbReference type="EMBL" id="CP114014">
    <property type="protein sequence ID" value="XAY05637.1"/>
    <property type="molecule type" value="Genomic_DNA"/>
</dbReference>
<dbReference type="CDD" id="cd06170">
    <property type="entry name" value="LuxR_C_like"/>
    <property type="match status" value="1"/>
</dbReference>
<keyword evidence="2" id="KW-0805">Transcription regulation</keyword>
<dbReference type="Pfam" id="PF00072">
    <property type="entry name" value="Response_reg"/>
    <property type="match status" value="1"/>
</dbReference>
<proteinExistence type="predicted"/>
<keyword evidence="1 5" id="KW-0597">Phosphoprotein</keyword>
<feature type="modified residue" description="4-aspartylphosphate" evidence="5">
    <location>
        <position position="69"/>
    </location>
</feature>
<gene>
    <name evidence="8" type="primary">nreC_1</name>
    <name evidence="8" type="ORF">DSM112329_02495</name>
</gene>
<dbReference type="InterPro" id="IPR000792">
    <property type="entry name" value="Tscrpt_reg_LuxR_C"/>
</dbReference>
<evidence type="ECO:0000256" key="4">
    <source>
        <dbReference type="ARBA" id="ARBA00023163"/>
    </source>
</evidence>
<dbReference type="SUPFAM" id="SSF46894">
    <property type="entry name" value="C-terminal effector domain of the bipartite response regulators"/>
    <property type="match status" value="1"/>
</dbReference>
<feature type="domain" description="HTH luxR-type" evidence="6">
    <location>
        <begin position="161"/>
        <end position="232"/>
    </location>
</feature>
<evidence type="ECO:0000256" key="5">
    <source>
        <dbReference type="PROSITE-ProRule" id="PRU00169"/>
    </source>
</evidence>
<dbReference type="InterPro" id="IPR011006">
    <property type="entry name" value="CheY-like_superfamily"/>
</dbReference>
<dbReference type="KEGG" id="parq:DSM112329_02495"/>
<evidence type="ECO:0000313" key="8">
    <source>
        <dbReference type="EMBL" id="XAY05637.1"/>
    </source>
</evidence>
<dbReference type="AlphaFoldDB" id="A0AAU7AVH6"/>
<dbReference type="InterPro" id="IPR016032">
    <property type="entry name" value="Sig_transdc_resp-reg_C-effctor"/>
</dbReference>
<evidence type="ECO:0000256" key="1">
    <source>
        <dbReference type="ARBA" id="ARBA00022553"/>
    </source>
</evidence>
<evidence type="ECO:0000259" key="6">
    <source>
        <dbReference type="PROSITE" id="PS50043"/>
    </source>
</evidence>
<dbReference type="GO" id="GO:0006355">
    <property type="term" value="P:regulation of DNA-templated transcription"/>
    <property type="evidence" value="ECO:0007669"/>
    <property type="project" value="InterPro"/>
</dbReference>
<evidence type="ECO:0000256" key="3">
    <source>
        <dbReference type="ARBA" id="ARBA00023125"/>
    </source>
</evidence>
<reference evidence="8" key="1">
    <citation type="submission" date="2022-12" db="EMBL/GenBank/DDBJ databases">
        <title>Paraconexibacter alkalitolerans sp. nov. and Baekduia alba sp. nov., isolated from soil and emended description of the genera Paraconexibacter (Chun et al., 2020) and Baekduia (An et al., 2020).</title>
        <authorList>
            <person name="Vieira S."/>
            <person name="Huber K.J."/>
            <person name="Geppert A."/>
            <person name="Wolf J."/>
            <person name="Neumann-Schaal M."/>
            <person name="Muesken M."/>
            <person name="Overmann J."/>
        </authorList>
    </citation>
    <scope>NUCLEOTIDE SEQUENCE</scope>
    <source>
        <strain evidence="8">AEG42_29</strain>
    </source>
</reference>
<dbReference type="InterPro" id="IPR039420">
    <property type="entry name" value="WalR-like"/>
</dbReference>
<dbReference type="PANTHER" id="PTHR43214">
    <property type="entry name" value="TWO-COMPONENT RESPONSE REGULATOR"/>
    <property type="match status" value="1"/>
</dbReference>
<feature type="domain" description="Response regulatory" evidence="7">
    <location>
        <begin position="19"/>
        <end position="139"/>
    </location>
</feature>
<dbReference type="InterPro" id="IPR001789">
    <property type="entry name" value="Sig_transdc_resp-reg_receiver"/>
</dbReference>
<dbReference type="GO" id="GO:0000160">
    <property type="term" value="P:phosphorelay signal transduction system"/>
    <property type="evidence" value="ECO:0007669"/>
    <property type="project" value="InterPro"/>
</dbReference>